<dbReference type="Pfam" id="PF04082">
    <property type="entry name" value="Fungal_trans"/>
    <property type="match status" value="1"/>
</dbReference>
<keyword evidence="5" id="KW-1185">Reference proteome</keyword>
<comment type="caution">
    <text evidence="4">The sequence shown here is derived from an EMBL/GenBank/DDBJ whole genome shotgun (WGS) entry which is preliminary data.</text>
</comment>
<dbReference type="InterPro" id="IPR007219">
    <property type="entry name" value="XnlR_reg_dom"/>
</dbReference>
<evidence type="ECO:0000256" key="2">
    <source>
        <dbReference type="SAM" id="MobiDB-lite"/>
    </source>
</evidence>
<evidence type="ECO:0000256" key="1">
    <source>
        <dbReference type="ARBA" id="ARBA00023242"/>
    </source>
</evidence>
<dbReference type="CDD" id="cd12148">
    <property type="entry name" value="fungal_TF_MHR"/>
    <property type="match status" value="1"/>
</dbReference>
<sequence>MHQSSASHPGDTQQIPGTDSEITWGHSSYMIDFIKAIVRDGASRSIDPEANQVLQSLQKLLDTLEAPPRALSMRSSQEQATPPRVDTSMPPQESAYNAIEDSKAMQAWTFISAASNHCVTLGYNRHQLYRERDQMSSLAQNNLFWAVYRLDKGISLRLGRSSTIRDENITLLPIPDDPGIRTARIQGRAYDELYSPKGLMREDTERAYIAESLATELHQCLIDTRTAISVRSPWTTTLCD</sequence>
<dbReference type="PANTHER" id="PTHR46910">
    <property type="entry name" value="TRANSCRIPTION FACTOR PDR1"/>
    <property type="match status" value="1"/>
</dbReference>
<name>A0ABR3RQT6_9PLEO</name>
<dbReference type="Proteomes" id="UP001521785">
    <property type="component" value="Unassembled WGS sequence"/>
</dbReference>
<keyword evidence="1" id="KW-0539">Nucleus</keyword>
<feature type="region of interest" description="Disordered" evidence="2">
    <location>
        <begin position="70"/>
        <end position="91"/>
    </location>
</feature>
<evidence type="ECO:0000259" key="3">
    <source>
        <dbReference type="SMART" id="SM00906"/>
    </source>
</evidence>
<proteinExistence type="predicted"/>
<reference evidence="4 5" key="1">
    <citation type="submission" date="2024-02" db="EMBL/GenBank/DDBJ databases">
        <title>De novo assembly and annotation of 12 fungi associated with fruit tree decline syndrome in Ontario, Canada.</title>
        <authorList>
            <person name="Sulman M."/>
            <person name="Ellouze W."/>
            <person name="Ilyukhin E."/>
        </authorList>
    </citation>
    <scope>NUCLEOTIDE SEQUENCE [LARGE SCALE GENOMIC DNA]</scope>
    <source>
        <strain evidence="4 5">M42-189</strain>
    </source>
</reference>
<evidence type="ECO:0000313" key="5">
    <source>
        <dbReference type="Proteomes" id="UP001521785"/>
    </source>
</evidence>
<feature type="region of interest" description="Disordered" evidence="2">
    <location>
        <begin position="1"/>
        <end position="21"/>
    </location>
</feature>
<dbReference type="EMBL" id="JAKJXO020000004">
    <property type="protein sequence ID" value="KAL1606633.1"/>
    <property type="molecule type" value="Genomic_DNA"/>
</dbReference>
<evidence type="ECO:0000313" key="4">
    <source>
        <dbReference type="EMBL" id="KAL1606633.1"/>
    </source>
</evidence>
<dbReference type="InterPro" id="IPR050987">
    <property type="entry name" value="AtrR-like"/>
</dbReference>
<accession>A0ABR3RQT6</accession>
<protein>
    <recommendedName>
        <fullName evidence="3">Xylanolytic transcriptional activator regulatory domain-containing protein</fullName>
    </recommendedName>
</protein>
<feature type="domain" description="Xylanolytic transcriptional activator regulatory" evidence="3">
    <location>
        <begin position="107"/>
        <end position="179"/>
    </location>
</feature>
<gene>
    <name evidence="4" type="ORF">SLS60_004039</name>
</gene>
<dbReference type="PANTHER" id="PTHR46910:SF5">
    <property type="entry name" value="ZN(II)2CYS6 TRANSCRIPTION FACTOR (EUROFUNG)"/>
    <property type="match status" value="1"/>
</dbReference>
<organism evidence="4 5">
    <name type="scientific">Paraconiothyrium brasiliense</name>
    <dbReference type="NCBI Taxonomy" id="300254"/>
    <lineage>
        <taxon>Eukaryota</taxon>
        <taxon>Fungi</taxon>
        <taxon>Dikarya</taxon>
        <taxon>Ascomycota</taxon>
        <taxon>Pezizomycotina</taxon>
        <taxon>Dothideomycetes</taxon>
        <taxon>Pleosporomycetidae</taxon>
        <taxon>Pleosporales</taxon>
        <taxon>Massarineae</taxon>
        <taxon>Didymosphaeriaceae</taxon>
        <taxon>Paraconiothyrium</taxon>
    </lineage>
</organism>
<dbReference type="SMART" id="SM00906">
    <property type="entry name" value="Fungal_trans"/>
    <property type="match status" value="1"/>
</dbReference>